<feature type="non-terminal residue" evidence="1">
    <location>
        <position position="130"/>
    </location>
</feature>
<evidence type="ECO:0000313" key="1">
    <source>
        <dbReference type="EMBL" id="CAG8805346.1"/>
    </source>
</evidence>
<reference evidence="1" key="1">
    <citation type="submission" date="2021-06" db="EMBL/GenBank/DDBJ databases">
        <authorList>
            <person name="Kallberg Y."/>
            <person name="Tangrot J."/>
            <person name="Rosling A."/>
        </authorList>
    </citation>
    <scope>NUCLEOTIDE SEQUENCE</scope>
    <source>
        <strain evidence="1">MA461A</strain>
    </source>
</reference>
<sequence>LFEANFERHWAEFIVFLEPFPKAFRYALETLYPTPSIQSTQRIESINRIIKKEVSRSTTLLHLVDTIQNCLNEEAYYLLYDAAELSIECDNFFSEPENIIDNGCREDNYEQLQIGLKSLLQNLRREYVEQ</sequence>
<keyword evidence="2" id="KW-1185">Reference proteome</keyword>
<protein>
    <submittedName>
        <fullName evidence="1">7635_t:CDS:1</fullName>
    </submittedName>
</protein>
<proteinExistence type="predicted"/>
<name>A0ACA9RRC0_9GLOM</name>
<feature type="non-terminal residue" evidence="1">
    <location>
        <position position="1"/>
    </location>
</feature>
<accession>A0ACA9RRC0</accession>
<evidence type="ECO:0000313" key="2">
    <source>
        <dbReference type="Proteomes" id="UP000789920"/>
    </source>
</evidence>
<dbReference type="Proteomes" id="UP000789920">
    <property type="component" value="Unassembled WGS sequence"/>
</dbReference>
<organism evidence="1 2">
    <name type="scientific">Racocetra persica</name>
    <dbReference type="NCBI Taxonomy" id="160502"/>
    <lineage>
        <taxon>Eukaryota</taxon>
        <taxon>Fungi</taxon>
        <taxon>Fungi incertae sedis</taxon>
        <taxon>Mucoromycota</taxon>
        <taxon>Glomeromycotina</taxon>
        <taxon>Glomeromycetes</taxon>
        <taxon>Diversisporales</taxon>
        <taxon>Gigasporaceae</taxon>
        <taxon>Racocetra</taxon>
    </lineage>
</organism>
<gene>
    <name evidence="1" type="ORF">RPERSI_LOCUS21911</name>
</gene>
<comment type="caution">
    <text evidence="1">The sequence shown here is derived from an EMBL/GenBank/DDBJ whole genome shotgun (WGS) entry which is preliminary data.</text>
</comment>
<dbReference type="EMBL" id="CAJVQC010065299">
    <property type="protein sequence ID" value="CAG8805346.1"/>
    <property type="molecule type" value="Genomic_DNA"/>
</dbReference>